<evidence type="ECO:0000256" key="4">
    <source>
        <dbReference type="PIRNR" id="PIRNR004692"/>
    </source>
</evidence>
<evidence type="ECO:0000313" key="9">
    <source>
        <dbReference type="Proteomes" id="UP001589758"/>
    </source>
</evidence>
<dbReference type="InterPro" id="IPR046348">
    <property type="entry name" value="SIS_dom_sf"/>
</dbReference>
<dbReference type="PANTHER" id="PTHR42745:SF1">
    <property type="entry name" value="ARABINOSE 5-PHOSPHATE ISOMERASE KDSD"/>
    <property type="match status" value="1"/>
</dbReference>
<comment type="catalytic activity">
    <reaction evidence="4">
        <text>D-arabinose 5-phosphate = D-ribulose 5-phosphate</text>
        <dbReference type="Rhea" id="RHEA:23104"/>
        <dbReference type="ChEBI" id="CHEBI:57693"/>
        <dbReference type="ChEBI" id="CHEBI:58121"/>
        <dbReference type="EC" id="5.3.1.13"/>
    </reaction>
</comment>
<feature type="domain" description="CBS" evidence="6">
    <location>
        <begin position="273"/>
        <end position="324"/>
    </location>
</feature>
<evidence type="ECO:0000259" key="6">
    <source>
        <dbReference type="PROSITE" id="PS51371"/>
    </source>
</evidence>
<reference evidence="8 9" key="1">
    <citation type="submission" date="2024-09" db="EMBL/GenBank/DDBJ databases">
        <authorList>
            <person name="Sun Q."/>
            <person name="Mori K."/>
        </authorList>
    </citation>
    <scope>NUCLEOTIDE SEQUENCE [LARGE SCALE GENOMIC DNA]</scope>
    <source>
        <strain evidence="8 9">CCM 8545</strain>
    </source>
</reference>
<dbReference type="PANTHER" id="PTHR42745">
    <property type="match status" value="1"/>
</dbReference>
<organism evidence="8 9">
    <name type="scientific">Thorsellia kenyensis</name>
    <dbReference type="NCBI Taxonomy" id="1549888"/>
    <lineage>
        <taxon>Bacteria</taxon>
        <taxon>Pseudomonadati</taxon>
        <taxon>Pseudomonadota</taxon>
        <taxon>Gammaproteobacteria</taxon>
        <taxon>Enterobacterales</taxon>
        <taxon>Thorselliaceae</taxon>
        <taxon>Thorsellia</taxon>
    </lineage>
</organism>
<dbReference type="InterPro" id="IPR001347">
    <property type="entry name" value="SIS_dom"/>
</dbReference>
<keyword evidence="4 8" id="KW-0413">Isomerase</keyword>
<dbReference type="InterPro" id="IPR000644">
    <property type="entry name" value="CBS_dom"/>
</dbReference>
<sequence>MRNENDFKASALRTLKIEIEAIEGLFQYIDEHFQQACELIYQTEGKVVLMGMGKSGHIAKKLAATFASTGTPAFFVHPAEASHGDLGMISKQDILILISNSGESPEIIALLHTLKRLKTPIIAMTNSKESTLAKIADVHVCIKVDKEACPLGLAPSASTTATLVMGDAMAISLLEARGFDANDFALSHPGGALGKRLLLRVKDIMHSGDEMPLIQKEASLKESLLVMTEKKLGIVVIVDHTNSRVLGVFTDGDLRRIFNSSINISEATIDEVMSNGCISIQKNALAVDALNLMQDKKITSVVVKDKEVLAGVLHMHDLLKAGVV</sequence>
<evidence type="ECO:0000256" key="3">
    <source>
        <dbReference type="ARBA" id="ARBA00023122"/>
    </source>
</evidence>
<name>A0ABV6C6T2_9GAMM</name>
<keyword evidence="3 5" id="KW-0129">CBS domain</keyword>
<feature type="domain" description="SIS" evidence="7">
    <location>
        <begin position="36"/>
        <end position="179"/>
    </location>
</feature>
<dbReference type="NCBIfam" id="TIGR00393">
    <property type="entry name" value="kpsF"/>
    <property type="match status" value="1"/>
</dbReference>
<dbReference type="CDD" id="cd05014">
    <property type="entry name" value="SIS_Kpsf"/>
    <property type="match status" value="1"/>
</dbReference>
<dbReference type="CDD" id="cd04604">
    <property type="entry name" value="CBS_pair_SIS_assoc"/>
    <property type="match status" value="1"/>
</dbReference>
<dbReference type="Proteomes" id="UP001589758">
    <property type="component" value="Unassembled WGS sequence"/>
</dbReference>
<dbReference type="EMBL" id="JBHLXE010000013">
    <property type="protein sequence ID" value="MFC0178668.1"/>
    <property type="molecule type" value="Genomic_DNA"/>
</dbReference>
<dbReference type="Gene3D" id="3.40.50.10490">
    <property type="entry name" value="Glucose-6-phosphate isomerase like protein, domain 1"/>
    <property type="match status" value="1"/>
</dbReference>
<dbReference type="EC" id="5.3.1.13" evidence="4"/>
<dbReference type="RefSeq" id="WP_385875515.1">
    <property type="nucleotide sequence ID" value="NZ_JBHLXE010000013.1"/>
</dbReference>
<protein>
    <recommendedName>
        <fullName evidence="4">Arabinose 5-phosphate isomerase</fullName>
        <shortName evidence="4">API</shortName>
        <ecNumber evidence="4">5.3.1.13</ecNumber>
    </recommendedName>
</protein>
<accession>A0ABV6C6T2</accession>
<proteinExistence type="inferred from homology"/>
<dbReference type="InterPro" id="IPR046342">
    <property type="entry name" value="CBS_dom_sf"/>
</dbReference>
<comment type="caution">
    <text evidence="8">The sequence shown here is derived from an EMBL/GenBank/DDBJ whole genome shotgun (WGS) entry which is preliminary data.</text>
</comment>
<dbReference type="InterPro" id="IPR004800">
    <property type="entry name" value="KdsD/KpsF-type"/>
</dbReference>
<feature type="domain" description="CBS" evidence="6">
    <location>
        <begin position="205"/>
        <end position="266"/>
    </location>
</feature>
<evidence type="ECO:0000256" key="1">
    <source>
        <dbReference type="ARBA" id="ARBA00008165"/>
    </source>
</evidence>
<dbReference type="InterPro" id="IPR035474">
    <property type="entry name" value="SIS_Kpsf"/>
</dbReference>
<dbReference type="GO" id="GO:0016853">
    <property type="term" value="F:isomerase activity"/>
    <property type="evidence" value="ECO:0007669"/>
    <property type="project" value="UniProtKB-KW"/>
</dbReference>
<dbReference type="SMART" id="SM00116">
    <property type="entry name" value="CBS"/>
    <property type="match status" value="2"/>
</dbReference>
<dbReference type="SUPFAM" id="SSF53697">
    <property type="entry name" value="SIS domain"/>
    <property type="match status" value="1"/>
</dbReference>
<dbReference type="PROSITE" id="PS51464">
    <property type="entry name" value="SIS"/>
    <property type="match status" value="1"/>
</dbReference>
<keyword evidence="9" id="KW-1185">Reference proteome</keyword>
<dbReference type="PIRSF" id="PIRSF004692">
    <property type="entry name" value="KdsD_KpsF"/>
    <property type="match status" value="1"/>
</dbReference>
<dbReference type="Pfam" id="PF01380">
    <property type="entry name" value="SIS"/>
    <property type="match status" value="1"/>
</dbReference>
<dbReference type="InterPro" id="IPR050986">
    <property type="entry name" value="GutQ/KpsF_isomerases"/>
</dbReference>
<dbReference type="PROSITE" id="PS51371">
    <property type="entry name" value="CBS"/>
    <property type="match status" value="2"/>
</dbReference>
<evidence type="ECO:0000313" key="8">
    <source>
        <dbReference type="EMBL" id="MFC0178668.1"/>
    </source>
</evidence>
<dbReference type="Pfam" id="PF00571">
    <property type="entry name" value="CBS"/>
    <property type="match status" value="2"/>
</dbReference>
<evidence type="ECO:0000259" key="7">
    <source>
        <dbReference type="PROSITE" id="PS51464"/>
    </source>
</evidence>
<evidence type="ECO:0000256" key="5">
    <source>
        <dbReference type="PROSITE-ProRule" id="PRU00703"/>
    </source>
</evidence>
<dbReference type="Gene3D" id="3.10.580.10">
    <property type="entry name" value="CBS-domain"/>
    <property type="match status" value="1"/>
</dbReference>
<keyword evidence="2" id="KW-0677">Repeat</keyword>
<comment type="similarity">
    <text evidence="1 4">Belongs to the SIS family. GutQ/KpsF subfamily.</text>
</comment>
<gene>
    <name evidence="8" type="ORF">ACFFIT_00880</name>
</gene>
<evidence type="ECO:0000256" key="2">
    <source>
        <dbReference type="ARBA" id="ARBA00022737"/>
    </source>
</evidence>